<dbReference type="Pfam" id="PF04480">
    <property type="entry name" value="DUF559"/>
    <property type="match status" value="1"/>
</dbReference>
<sequence length="116" mass="13376">MRSPDFIRERAKTLRRAMTQPERTLWALLRRNRMGLHFRRQHPIGPFVLDFYCATAKLCIELDGPSHTERAEYDQRRTAWLGREGVRVLRFSVEEVETRSAVVLAAIAQAAPPSTA</sequence>
<dbReference type="InterPro" id="IPR047216">
    <property type="entry name" value="Endonuclease_DUF559_bact"/>
</dbReference>
<keyword evidence="3" id="KW-1185">Reference proteome</keyword>
<feature type="domain" description="DUF559" evidence="1">
    <location>
        <begin position="8"/>
        <end position="110"/>
    </location>
</feature>
<dbReference type="PANTHER" id="PTHR38590:SF1">
    <property type="entry name" value="BLL0828 PROTEIN"/>
    <property type="match status" value="1"/>
</dbReference>
<keyword evidence="2" id="KW-0540">Nuclease</keyword>
<name>A0ABX7BYF1_9HYPH</name>
<evidence type="ECO:0000313" key="2">
    <source>
        <dbReference type="EMBL" id="QQR36990.1"/>
    </source>
</evidence>
<dbReference type="EMBL" id="CP068047">
    <property type="protein sequence ID" value="QQR36990.1"/>
    <property type="molecule type" value="Genomic_DNA"/>
</dbReference>
<organism evidence="2 3">
    <name type="scientific">Devosia oryziradicis</name>
    <dbReference type="NCBI Taxonomy" id="2801335"/>
    <lineage>
        <taxon>Bacteria</taxon>
        <taxon>Pseudomonadati</taxon>
        <taxon>Pseudomonadota</taxon>
        <taxon>Alphaproteobacteria</taxon>
        <taxon>Hyphomicrobiales</taxon>
        <taxon>Devosiaceae</taxon>
        <taxon>Devosia</taxon>
    </lineage>
</organism>
<reference evidence="2 3" key="1">
    <citation type="submission" date="2021-01" db="EMBL/GenBank/DDBJ databases">
        <title>Genome seq and assembly of Devosia sp. G19.</title>
        <authorList>
            <person name="Chhetri G."/>
        </authorList>
    </citation>
    <scope>NUCLEOTIDE SEQUENCE [LARGE SCALE GENOMIC DNA]</scope>
    <source>
        <strain evidence="2 3">G19</strain>
    </source>
</reference>
<dbReference type="InterPro" id="IPR007569">
    <property type="entry name" value="DUF559"/>
</dbReference>
<evidence type="ECO:0000313" key="3">
    <source>
        <dbReference type="Proteomes" id="UP000595460"/>
    </source>
</evidence>
<evidence type="ECO:0000259" key="1">
    <source>
        <dbReference type="Pfam" id="PF04480"/>
    </source>
</evidence>
<dbReference type="GO" id="GO:0004519">
    <property type="term" value="F:endonuclease activity"/>
    <property type="evidence" value="ECO:0007669"/>
    <property type="project" value="UniProtKB-KW"/>
</dbReference>
<dbReference type="Proteomes" id="UP000595460">
    <property type="component" value="Chromosome"/>
</dbReference>
<keyword evidence="2" id="KW-0378">Hydrolase</keyword>
<accession>A0ABX7BYF1</accession>
<dbReference type="CDD" id="cd01038">
    <property type="entry name" value="Endonuclease_DUF559"/>
    <property type="match status" value="1"/>
</dbReference>
<dbReference type="InterPro" id="IPR011335">
    <property type="entry name" value="Restrct_endonuc-II-like"/>
</dbReference>
<proteinExistence type="predicted"/>
<protein>
    <submittedName>
        <fullName evidence="2">Endonuclease domain-containing protein</fullName>
    </submittedName>
</protein>
<keyword evidence="2" id="KW-0255">Endonuclease</keyword>
<dbReference type="SUPFAM" id="SSF52980">
    <property type="entry name" value="Restriction endonuclease-like"/>
    <property type="match status" value="1"/>
</dbReference>
<gene>
    <name evidence="2" type="ORF">JI749_05060</name>
</gene>
<dbReference type="PANTHER" id="PTHR38590">
    <property type="entry name" value="BLL0828 PROTEIN"/>
    <property type="match status" value="1"/>
</dbReference>
<dbReference type="Gene3D" id="3.40.960.10">
    <property type="entry name" value="VSR Endonuclease"/>
    <property type="match status" value="1"/>
</dbReference>